<feature type="compositionally biased region" description="Low complexity" evidence="4">
    <location>
        <begin position="371"/>
        <end position="380"/>
    </location>
</feature>
<dbReference type="Pfam" id="PF00172">
    <property type="entry name" value="Zn_clus"/>
    <property type="match status" value="1"/>
</dbReference>
<dbReference type="CDD" id="cd00067">
    <property type="entry name" value="GAL4"/>
    <property type="match status" value="1"/>
</dbReference>
<keyword evidence="7" id="KW-1185">Reference proteome</keyword>
<organism evidence="6 7">
    <name type="scientific">[Candida] subhashii</name>
    <dbReference type="NCBI Taxonomy" id="561895"/>
    <lineage>
        <taxon>Eukaryota</taxon>
        <taxon>Fungi</taxon>
        <taxon>Dikarya</taxon>
        <taxon>Ascomycota</taxon>
        <taxon>Saccharomycotina</taxon>
        <taxon>Pichiomycetes</taxon>
        <taxon>Debaryomycetaceae</taxon>
        <taxon>Spathaspora</taxon>
    </lineage>
</organism>
<comment type="caution">
    <text evidence="6">The sequence shown here is derived from an EMBL/GenBank/DDBJ whole genome shotgun (WGS) entry which is preliminary data.</text>
</comment>
<dbReference type="InterPro" id="IPR001138">
    <property type="entry name" value="Zn2Cys6_DnaBD"/>
</dbReference>
<feature type="region of interest" description="Disordered" evidence="4">
    <location>
        <begin position="906"/>
        <end position="925"/>
    </location>
</feature>
<evidence type="ECO:0000256" key="2">
    <source>
        <dbReference type="ARBA" id="ARBA00023163"/>
    </source>
</evidence>
<feature type="compositionally biased region" description="Low complexity" evidence="4">
    <location>
        <begin position="221"/>
        <end position="246"/>
    </location>
</feature>
<gene>
    <name evidence="6" type="ORF">J8A68_002148</name>
</gene>
<feature type="region of interest" description="Disordered" evidence="4">
    <location>
        <begin position="75"/>
        <end position="122"/>
    </location>
</feature>
<dbReference type="RefSeq" id="XP_049264561.1">
    <property type="nucleotide sequence ID" value="XM_049405868.1"/>
</dbReference>
<evidence type="ECO:0000256" key="3">
    <source>
        <dbReference type="ARBA" id="ARBA00023242"/>
    </source>
</evidence>
<dbReference type="EMBL" id="JAGSYN010000098">
    <property type="protein sequence ID" value="KAG7664329.1"/>
    <property type="molecule type" value="Genomic_DNA"/>
</dbReference>
<evidence type="ECO:0000256" key="1">
    <source>
        <dbReference type="ARBA" id="ARBA00023015"/>
    </source>
</evidence>
<feature type="compositionally biased region" description="Basic and acidic residues" evidence="4">
    <location>
        <begin position="1059"/>
        <end position="1070"/>
    </location>
</feature>
<feature type="compositionally biased region" description="Polar residues" evidence="4">
    <location>
        <begin position="190"/>
        <end position="201"/>
    </location>
</feature>
<keyword evidence="1" id="KW-0805">Transcription regulation</keyword>
<feature type="compositionally biased region" description="Polar residues" evidence="4">
    <location>
        <begin position="945"/>
        <end position="961"/>
    </location>
</feature>
<protein>
    <recommendedName>
        <fullName evidence="5">Zn(2)-C6 fungal-type domain-containing protein</fullName>
    </recommendedName>
</protein>
<dbReference type="GO" id="GO:0008270">
    <property type="term" value="F:zinc ion binding"/>
    <property type="evidence" value="ECO:0007669"/>
    <property type="project" value="InterPro"/>
</dbReference>
<feature type="compositionally biased region" description="Basic and acidic residues" evidence="4">
    <location>
        <begin position="276"/>
        <end position="288"/>
    </location>
</feature>
<dbReference type="GeneID" id="73468949"/>
<feature type="region of interest" description="Disordered" evidence="4">
    <location>
        <begin position="1052"/>
        <end position="1083"/>
    </location>
</feature>
<dbReference type="PANTHER" id="PTHR47424">
    <property type="entry name" value="REGULATORY PROTEIN GAL4"/>
    <property type="match status" value="1"/>
</dbReference>
<feature type="region of interest" description="Disordered" evidence="4">
    <location>
        <begin position="941"/>
        <end position="983"/>
    </location>
</feature>
<dbReference type="SMART" id="SM00906">
    <property type="entry name" value="Fungal_trans"/>
    <property type="match status" value="1"/>
</dbReference>
<dbReference type="OrthoDB" id="3364175at2759"/>
<dbReference type="GO" id="GO:0003677">
    <property type="term" value="F:DNA binding"/>
    <property type="evidence" value="ECO:0007669"/>
    <property type="project" value="UniProtKB-KW"/>
</dbReference>
<feature type="compositionally biased region" description="Basic residues" evidence="4">
    <location>
        <begin position="77"/>
        <end position="87"/>
    </location>
</feature>
<keyword evidence="2" id="KW-0804">Transcription</keyword>
<feature type="domain" description="Zn(2)-C6 fungal-type" evidence="5">
    <location>
        <begin position="40"/>
        <end position="69"/>
    </location>
</feature>
<proteinExistence type="predicted"/>
<dbReference type="Pfam" id="PF04082">
    <property type="entry name" value="Fungal_trans"/>
    <property type="match status" value="1"/>
</dbReference>
<name>A0A8J5QMN8_9ASCO</name>
<dbReference type="InterPro" id="IPR007219">
    <property type="entry name" value="XnlR_reg_dom"/>
</dbReference>
<dbReference type="GO" id="GO:0006351">
    <property type="term" value="P:DNA-templated transcription"/>
    <property type="evidence" value="ECO:0007669"/>
    <property type="project" value="InterPro"/>
</dbReference>
<dbReference type="GO" id="GO:0000981">
    <property type="term" value="F:DNA-binding transcription factor activity, RNA polymerase II-specific"/>
    <property type="evidence" value="ECO:0007669"/>
    <property type="project" value="InterPro"/>
</dbReference>
<feature type="region of interest" description="Disordered" evidence="4">
    <location>
        <begin position="170"/>
        <end position="403"/>
    </location>
</feature>
<dbReference type="PROSITE" id="PS00463">
    <property type="entry name" value="ZN2_CY6_FUNGAL_1"/>
    <property type="match status" value="1"/>
</dbReference>
<dbReference type="SMART" id="SM00066">
    <property type="entry name" value="GAL4"/>
    <property type="match status" value="1"/>
</dbReference>
<keyword evidence="3" id="KW-0539">Nucleus</keyword>
<feature type="compositionally biased region" description="Gly residues" evidence="4">
    <location>
        <begin position="1074"/>
        <end position="1083"/>
    </location>
</feature>
<dbReference type="InterPro" id="IPR051127">
    <property type="entry name" value="Fungal_SecMet_Regulators"/>
</dbReference>
<dbReference type="PROSITE" id="PS50048">
    <property type="entry name" value="ZN2_CY6_FUNGAL_2"/>
    <property type="match status" value="1"/>
</dbReference>
<feature type="compositionally biased region" description="Low complexity" evidence="4">
    <location>
        <begin position="170"/>
        <end position="179"/>
    </location>
</feature>
<dbReference type="AlphaFoldDB" id="A0A8J5QMN8"/>
<feature type="compositionally biased region" description="Basic and acidic residues" evidence="4">
    <location>
        <begin position="328"/>
        <end position="354"/>
    </location>
</feature>
<evidence type="ECO:0000256" key="4">
    <source>
        <dbReference type="SAM" id="MobiDB-lite"/>
    </source>
</evidence>
<evidence type="ECO:0000313" key="7">
    <source>
        <dbReference type="Proteomes" id="UP000694255"/>
    </source>
</evidence>
<sequence>MESKIEPKTSNISIIKKDSVSDGTTQFITTNEPRKKVSKACDYCKKRKYKCSGIAPCNLCTKKKIQCQFSSIDGRSKKGSITRHHNQQQRELQQQQEASRTTMMTSSRSNGSTNSTVTDTTSQISRHELPIMEVSPGTIRYDPTVPQQQMSIGQQRIYPTQVPFPHYQEYQPSQQQQHQLPPPPQLNQNGRSGYTPLQPTFSSISSINTTTTAPLPPPVPSSSRMDNTNTTSSNNSNASTSISNPSPGSNDGRLTPGGSDRYIPKSLQPLLSFPLEETKGAGREKDDSSGTTSNSEEDDEAEPNNKTQEGGGVQIEKSISGNSSNGIRDGDEVVRKRRRSELSDHSDSRKRQEHQQQSQEVSGGGSGGGSVTSPTGSTKSAGAASETSGPKPKKGLSNDRGKSTRLLYDSAGNLRYIGESSPLSLLFDCRNIFTATIGQSEFTGDPQGVNIIDGAGIINQRTPMQLPKREHCNIMVKFFENNINQTWYVFNMKHFKVYVVDYIYDNPIRAEPEKLALLHLVLAVGLLFAEKAQNYLIEELEPTKVTSMDFFESGFNLMRNIIDDGKLWLSQAYFLIYFYYQSTSKRSSSWLMLSTAIRNAQALGLHRKVINESFRDQDYITHRRKLWKSLYICDRISSILLGRPLLISDYDWDDFEFGNNTMVYHVDGSVNLVDTCLNQNAHLASILGKIIQHFYIDGIVDLRRAERIAIDLKLWSINLPSDVQIDKMLVDYRPNHAPSPTDEAVRNIKRDNYSLLLMHMSQLYGIMLLGKPFFMYQLFKRKNEAPNYHSRRSKQEAIMSNFCSASIKSSVLMIQLIHFYKEHNPQRMESYVTVNCCFKAALILGLTILYRQTNEYEPDEYTIDILAEKLMIAKSILLFYSSVSATSARFHSIITKMYKALETAFRQPKKQPTTKKSEPVFQPQQYSTYPMRSISEHTQIPIPTPFQQNGSPMVSTPFLSHTHSHRTQPGGHQHPLQQEQTQTSDLNLDQGFESPESVTSNPPTQFARGAGIVQSQLQSPSSFPTTFEIATTSELENLMNFQQFFVPSVTNSLMSGQEGGRKPQERREEEGNNNGTGGAVGVNGGGVGEQTLDAFMYNIGINDLLFEGSTHLN</sequence>
<dbReference type="Proteomes" id="UP000694255">
    <property type="component" value="Unassembled WGS sequence"/>
</dbReference>
<feature type="compositionally biased region" description="Polar residues" evidence="4">
    <location>
        <begin position="317"/>
        <end position="326"/>
    </location>
</feature>
<feature type="compositionally biased region" description="Low complexity" evidence="4">
    <location>
        <begin position="202"/>
        <end position="213"/>
    </location>
</feature>
<accession>A0A8J5QMN8</accession>
<dbReference type="CDD" id="cd12148">
    <property type="entry name" value="fungal_TF_MHR"/>
    <property type="match status" value="1"/>
</dbReference>
<reference evidence="6 7" key="1">
    <citation type="journal article" date="2021" name="DNA Res.">
        <title>Genome analysis of Candida subhashii reveals its hybrid nature and dual mitochondrial genome conformations.</title>
        <authorList>
            <person name="Mixao V."/>
            <person name="Hegedusova E."/>
            <person name="Saus E."/>
            <person name="Pryszcz L.P."/>
            <person name="Cillingova A."/>
            <person name="Nosek J."/>
            <person name="Gabaldon T."/>
        </authorList>
    </citation>
    <scope>NUCLEOTIDE SEQUENCE [LARGE SCALE GENOMIC DNA]</scope>
    <source>
        <strain evidence="6 7">CBS 10753</strain>
    </source>
</reference>
<dbReference type="PANTHER" id="PTHR47424:SF6">
    <property type="entry name" value="PROLINE UTILIZATION TRANS-ACTIVATOR"/>
    <property type="match status" value="1"/>
</dbReference>
<evidence type="ECO:0000259" key="5">
    <source>
        <dbReference type="PROSITE" id="PS50048"/>
    </source>
</evidence>
<evidence type="ECO:0000313" key="6">
    <source>
        <dbReference type="EMBL" id="KAG7664329.1"/>
    </source>
</evidence>
<feature type="compositionally biased region" description="Low complexity" evidence="4">
    <location>
        <begin position="89"/>
        <end position="118"/>
    </location>
</feature>